<evidence type="ECO:0000313" key="5">
    <source>
        <dbReference type="Proteomes" id="UP000520814"/>
    </source>
</evidence>
<keyword evidence="5" id="KW-1185">Reference proteome</keyword>
<gene>
    <name evidence="4" type="ORF">HNQ39_000497</name>
</gene>
<feature type="chain" id="PRO_5030765120" description="DUF4114 domain-containing protein" evidence="2">
    <location>
        <begin position="21"/>
        <end position="275"/>
    </location>
</feature>
<reference evidence="4 5" key="1">
    <citation type="submission" date="2020-08" db="EMBL/GenBank/DDBJ databases">
        <title>Genomic Encyclopedia of Type Strains, Phase IV (KMG-IV): sequencing the most valuable type-strain genomes for metagenomic binning, comparative biology and taxonomic classification.</title>
        <authorList>
            <person name="Goeker M."/>
        </authorList>
    </citation>
    <scope>NUCLEOTIDE SEQUENCE [LARGE SCALE GENOMIC DNA]</scope>
    <source>
        <strain evidence="4 5">DSM 23562</strain>
    </source>
</reference>
<proteinExistence type="predicted"/>
<feature type="region of interest" description="Disordered" evidence="1">
    <location>
        <begin position="140"/>
        <end position="161"/>
    </location>
</feature>
<dbReference type="AlphaFoldDB" id="A0A7W9W5A7"/>
<evidence type="ECO:0000313" key="4">
    <source>
        <dbReference type="EMBL" id="MBB6048735.1"/>
    </source>
</evidence>
<dbReference type="EMBL" id="JACHGW010000001">
    <property type="protein sequence ID" value="MBB6048735.1"/>
    <property type="molecule type" value="Genomic_DNA"/>
</dbReference>
<evidence type="ECO:0000259" key="3">
    <source>
        <dbReference type="Pfam" id="PF13448"/>
    </source>
</evidence>
<dbReference type="RefSeq" id="WP_184192370.1">
    <property type="nucleotide sequence ID" value="NZ_JACHGW010000001.1"/>
</dbReference>
<dbReference type="Pfam" id="PF13448">
    <property type="entry name" value="DUF4114"/>
    <property type="match status" value="1"/>
</dbReference>
<keyword evidence="2" id="KW-0732">Signal</keyword>
<organism evidence="4 5">
    <name type="scientific">Armatimonas rosea</name>
    <dbReference type="NCBI Taxonomy" id="685828"/>
    <lineage>
        <taxon>Bacteria</taxon>
        <taxon>Bacillati</taxon>
        <taxon>Armatimonadota</taxon>
        <taxon>Armatimonadia</taxon>
        <taxon>Armatimonadales</taxon>
        <taxon>Armatimonadaceae</taxon>
        <taxon>Armatimonas</taxon>
    </lineage>
</organism>
<protein>
    <recommendedName>
        <fullName evidence="3">DUF4114 domain-containing protein</fullName>
    </recommendedName>
</protein>
<sequence>MKKKVLLVTSFVLLAGAAQAQGGFSLTGGTTASVESSVRPFGLNIVDHVKVAGSDSASASFKNNELKTLKNFANTNLREGTPMSNSDVQLHRIDPSKIKLNTAADVRAYFVGEGAGYHNTLGFNSQGGSTSTFGSDPKLIFPDASERGGTTRTTSEPMKSGDFVNMGNFSANTQLNFFLIANGANGGTNKYSTNHINPDNLVHAVAFTLPGTPYLLIGFEDLYGGGDRDYNDILFTLDVGRANIDHLSSPEPTTGLILLGFIGLALARQRRKVAA</sequence>
<dbReference type="Proteomes" id="UP000520814">
    <property type="component" value="Unassembled WGS sequence"/>
</dbReference>
<comment type="caution">
    <text evidence="4">The sequence shown here is derived from an EMBL/GenBank/DDBJ whole genome shotgun (WGS) entry which is preliminary data.</text>
</comment>
<feature type="domain" description="DUF4114" evidence="3">
    <location>
        <begin position="169"/>
        <end position="238"/>
    </location>
</feature>
<feature type="compositionally biased region" description="Polar residues" evidence="1">
    <location>
        <begin position="148"/>
        <end position="157"/>
    </location>
</feature>
<accession>A0A7W9W5A7</accession>
<evidence type="ECO:0000256" key="1">
    <source>
        <dbReference type="SAM" id="MobiDB-lite"/>
    </source>
</evidence>
<name>A0A7W9W5A7_ARMRO</name>
<dbReference type="InterPro" id="IPR025193">
    <property type="entry name" value="DUF4114"/>
</dbReference>
<feature type="signal peptide" evidence="2">
    <location>
        <begin position="1"/>
        <end position="20"/>
    </location>
</feature>
<evidence type="ECO:0000256" key="2">
    <source>
        <dbReference type="SAM" id="SignalP"/>
    </source>
</evidence>